<name>A0A1X7UET9_AMPQE</name>
<sequence length="64" mass="7340">MTMTVIKAKHVSLCVATTHWIYIKEKSLPYVTIIDKRALMADFKIDLNNGKYQPVSALLDNHCF</sequence>
<proteinExistence type="predicted"/>
<dbReference type="EnsemblMetazoa" id="Aqu2.1.26479_001">
    <property type="protein sequence ID" value="Aqu2.1.26479_001"/>
    <property type="gene ID" value="Aqu2.1.26479"/>
</dbReference>
<organism evidence="1">
    <name type="scientific">Amphimedon queenslandica</name>
    <name type="common">Sponge</name>
    <dbReference type="NCBI Taxonomy" id="400682"/>
    <lineage>
        <taxon>Eukaryota</taxon>
        <taxon>Metazoa</taxon>
        <taxon>Porifera</taxon>
        <taxon>Demospongiae</taxon>
        <taxon>Heteroscleromorpha</taxon>
        <taxon>Haplosclerida</taxon>
        <taxon>Niphatidae</taxon>
        <taxon>Amphimedon</taxon>
    </lineage>
</organism>
<protein>
    <submittedName>
        <fullName evidence="1">Uncharacterized protein</fullName>
    </submittedName>
</protein>
<accession>A0A1X7UET9</accession>
<dbReference type="AlphaFoldDB" id="A0A1X7UET9"/>
<reference evidence="1" key="1">
    <citation type="submission" date="2017-05" db="UniProtKB">
        <authorList>
            <consortium name="EnsemblMetazoa"/>
        </authorList>
    </citation>
    <scope>IDENTIFICATION</scope>
</reference>
<evidence type="ECO:0000313" key="1">
    <source>
        <dbReference type="EnsemblMetazoa" id="Aqu2.1.26479_001"/>
    </source>
</evidence>
<dbReference type="InParanoid" id="A0A1X7UET9"/>